<dbReference type="RefSeq" id="WP_267768965.1">
    <property type="nucleotide sequence ID" value="NZ_JAPNKE010000002.1"/>
</dbReference>
<evidence type="ECO:0000256" key="1">
    <source>
        <dbReference type="SAM" id="MobiDB-lite"/>
    </source>
</evidence>
<sequence length="967" mass="97900">MRCTKKWWRRRRSRRGRSGRWSAARERCRPPSLDARTQALTQALAQARAAGPAALREAAARLAVQLDPGDVAELLAAELRGELGLDIVDLDELRGWIGESAAADVVAAADARVSQLARDYVRLRLAQLGPGYELPGDDAARSTASTVIRLLDAADDDPGAAAMSWRVFVLLGDLPSAEMALTGSLGGRAAPGRAAAVADDLARETAGERGADKADAKRGPAGGKKVSGGTGKATAPAGAEKLSGGTGEATAPAGAAKVSGGTGEATGPAGAAKVSGGTGEATGPAGVAKLPGGTGEASSPAGVAKMSGGTGESSSPAGVAKLSGGTGEAASPAGAAKLSGGTGEATGPAGDAKLSGGTAGSAGRSEPAASGPAQRSVPPPALWSARAAVDASTLPRLLQLARLRGAAGRRDQALAIAAWGLAEGQARGLPAIAELAAAEARHELAAGRPWGRWPWPRWSAARRPTTSCGRPARRSCSSGRPAASAAATPTIARRSCRCSERHGLRSRSDAPPSRPTRAPAGPRGAACPLLAESLAPGASGALAETLRRARVEGLGAPELGDALRGAIEADLTLDCAGRVAVPLMYAADTRVAVEALADTLAHVPQEVAAGQLALQSELALVLGRRDHADQLAQAAAAASADPRAVWRRAARMAGWIDARHYELLSLRQLLLHGVEGAEAEDVRLRLTVRAVRDANDAWAPRQAEAGREALIRGVESYLAEVPPARRWHAREALALALAEYAWTDEQAAALVRAALWPELAVVLTHPAGFRRIERAFGGDVPGVTAPALAPAQLAAELAPLTPLGDPRLAVGKDMSKGQGAQGPVDKGMAKGAGAPGHGAKDRTDGSAAAGAAPLPVEAEAFCGVDAMQPARLAALRGLSGQARVRAAAALATTGDAATRKEALQQLVAGLDPGRRGAVLDAVIVGLAAAPGRGAEAMVVSDDDLLAIVFGLVREPARQPREIKGQDG</sequence>
<gene>
    <name evidence="2" type="ORF">OV079_14140</name>
</gene>
<protein>
    <submittedName>
        <fullName evidence="2">Uncharacterized protein</fullName>
    </submittedName>
</protein>
<feature type="compositionally biased region" description="Low complexity" evidence="1">
    <location>
        <begin position="461"/>
        <end position="493"/>
    </location>
</feature>
<accession>A0A9X3ENU3</accession>
<keyword evidence="3" id="KW-1185">Reference proteome</keyword>
<name>A0A9X3ENU3_9BACT</name>
<dbReference type="AlphaFoldDB" id="A0A9X3ENU3"/>
<dbReference type="Proteomes" id="UP001150924">
    <property type="component" value="Unassembled WGS sequence"/>
</dbReference>
<feature type="region of interest" description="Disordered" evidence="1">
    <location>
        <begin position="200"/>
        <end position="379"/>
    </location>
</feature>
<feature type="region of interest" description="Disordered" evidence="1">
    <location>
        <begin position="814"/>
        <end position="849"/>
    </location>
</feature>
<feature type="compositionally biased region" description="Basic and acidic residues" evidence="1">
    <location>
        <begin position="497"/>
        <end position="508"/>
    </location>
</feature>
<dbReference type="EMBL" id="JAPNKE010000002">
    <property type="protein sequence ID" value="MCY1006669.1"/>
    <property type="molecule type" value="Genomic_DNA"/>
</dbReference>
<organism evidence="2 3">
    <name type="scientific">Nannocystis pusilla</name>
    <dbReference type="NCBI Taxonomy" id="889268"/>
    <lineage>
        <taxon>Bacteria</taxon>
        <taxon>Pseudomonadati</taxon>
        <taxon>Myxococcota</taxon>
        <taxon>Polyangia</taxon>
        <taxon>Nannocystales</taxon>
        <taxon>Nannocystaceae</taxon>
        <taxon>Nannocystis</taxon>
    </lineage>
</organism>
<feature type="compositionally biased region" description="Gly residues" evidence="1">
    <location>
        <begin position="220"/>
        <end position="231"/>
    </location>
</feature>
<evidence type="ECO:0000313" key="2">
    <source>
        <dbReference type="EMBL" id="MCY1006669.1"/>
    </source>
</evidence>
<reference evidence="2" key="1">
    <citation type="submission" date="2022-11" db="EMBL/GenBank/DDBJ databases">
        <title>Minimal conservation of predation-associated metabolite biosynthetic gene clusters underscores biosynthetic potential of Myxococcota including descriptions for ten novel species: Archangium lansinium sp. nov., Myxococcus landrumus sp. nov., Nannocystis bai.</title>
        <authorList>
            <person name="Ahearne A."/>
            <person name="Stevens C."/>
            <person name="Phillips K."/>
        </authorList>
    </citation>
    <scope>NUCLEOTIDE SEQUENCE</scope>
    <source>
        <strain evidence="2">Na p29</strain>
    </source>
</reference>
<feature type="compositionally biased region" description="Basic and acidic residues" evidence="1">
    <location>
        <begin position="200"/>
        <end position="218"/>
    </location>
</feature>
<feature type="compositionally biased region" description="Low complexity" evidence="1">
    <location>
        <begin position="509"/>
        <end position="525"/>
    </location>
</feature>
<proteinExistence type="predicted"/>
<comment type="caution">
    <text evidence="2">The sequence shown here is derived from an EMBL/GenBank/DDBJ whole genome shotgun (WGS) entry which is preliminary data.</text>
</comment>
<feature type="region of interest" description="Disordered" evidence="1">
    <location>
        <begin position="461"/>
        <end position="525"/>
    </location>
</feature>
<evidence type="ECO:0000313" key="3">
    <source>
        <dbReference type="Proteomes" id="UP001150924"/>
    </source>
</evidence>